<dbReference type="GO" id="GO:0016114">
    <property type="term" value="P:terpenoid biosynthetic process"/>
    <property type="evidence" value="ECO:0007669"/>
    <property type="project" value="TreeGrafter"/>
</dbReference>
<evidence type="ECO:0000256" key="9">
    <source>
        <dbReference type="ARBA" id="ARBA00049063"/>
    </source>
</evidence>
<feature type="domain" description="Aspartate/glutamate/uridylate kinase" evidence="13">
    <location>
        <begin position="2"/>
        <end position="225"/>
    </location>
</feature>
<comment type="catalytic activity">
    <reaction evidence="9 10">
        <text>isopentenyl phosphate + ATP = isopentenyl diphosphate + ADP</text>
        <dbReference type="Rhea" id="RHEA:33963"/>
        <dbReference type="ChEBI" id="CHEBI:30616"/>
        <dbReference type="ChEBI" id="CHEBI:65078"/>
        <dbReference type="ChEBI" id="CHEBI:128769"/>
        <dbReference type="ChEBI" id="CHEBI:456216"/>
        <dbReference type="EC" id="2.7.4.26"/>
    </reaction>
</comment>
<evidence type="ECO:0000256" key="2">
    <source>
        <dbReference type="ARBA" id="ARBA00012908"/>
    </source>
</evidence>
<evidence type="ECO:0000313" key="15">
    <source>
        <dbReference type="Proteomes" id="UP000324354"/>
    </source>
</evidence>
<feature type="binding site" evidence="11">
    <location>
        <position position="151"/>
    </location>
    <ligand>
        <name>substrate</name>
    </ligand>
</feature>
<evidence type="ECO:0000313" key="14">
    <source>
        <dbReference type="EMBL" id="QEK79258.1"/>
    </source>
</evidence>
<name>A0A5C0XSM8_PYRFU</name>
<dbReference type="GO" id="GO:0005829">
    <property type="term" value="C:cytosol"/>
    <property type="evidence" value="ECO:0007669"/>
    <property type="project" value="TreeGrafter"/>
</dbReference>
<accession>A0A5C0XSM8</accession>
<dbReference type="RefSeq" id="WP_011012783.1">
    <property type="nucleotide sequence ID" value="NC_003413.1"/>
</dbReference>
<dbReference type="GeneID" id="41713461"/>
<dbReference type="PIRSF" id="PIRSF016496">
    <property type="entry name" value="Kin_FomA"/>
    <property type="match status" value="1"/>
</dbReference>
<dbReference type="Gene3D" id="3.40.1160.10">
    <property type="entry name" value="Acetylglutamate kinase-like"/>
    <property type="match status" value="1"/>
</dbReference>
<sequence>MILVKIGGSVISDKTRKFHFRAEVVKRIAYEISRFFPEEKFIVVHGGGSFGHPLAQKFRIRDGLKDYSSRHGFVVTHLAMVDLASRIAKCFLEQHVPGFPISSSSVFITSRGKIVSGYLNSVEEAIRREFVPILFGDVSFDVEKGIEIVSGDEIMVYLAKHFKPEKVIFLMDVDGLYTKFPGGELIREISASELKELLTKLEGSAGIDVTGGIKKKLEAVSELVHYTEEVWLINGLVKDRLSMAIVGNGIGTIVRP</sequence>
<gene>
    <name evidence="14" type="ORF">PFDSM3638_08265</name>
</gene>
<dbReference type="OrthoDB" id="15328at2157"/>
<keyword evidence="8" id="KW-0414">Isoprene biosynthesis</keyword>
<evidence type="ECO:0000256" key="5">
    <source>
        <dbReference type="ARBA" id="ARBA00022741"/>
    </source>
</evidence>
<dbReference type="CDD" id="cd04241">
    <property type="entry name" value="AAK_FomA-like"/>
    <property type="match status" value="1"/>
</dbReference>
<evidence type="ECO:0000256" key="6">
    <source>
        <dbReference type="ARBA" id="ARBA00022777"/>
    </source>
</evidence>
<dbReference type="Proteomes" id="UP000324354">
    <property type="component" value="Chromosome"/>
</dbReference>
<dbReference type="InterPro" id="IPR001048">
    <property type="entry name" value="Asp/Glu/Uridylate_kinase"/>
</dbReference>
<feature type="binding site" evidence="11">
    <location>
        <position position="48"/>
    </location>
    <ligand>
        <name>ATP</name>
        <dbReference type="ChEBI" id="CHEBI:30616"/>
    </ligand>
</feature>
<keyword evidence="6 10" id="KW-0418">Kinase</keyword>
<evidence type="ECO:0000256" key="10">
    <source>
        <dbReference type="PIRNR" id="PIRNR016496"/>
    </source>
</evidence>
<feature type="binding site" evidence="11">
    <location>
        <position position="47"/>
    </location>
    <ligand>
        <name>substrate</name>
    </ligand>
</feature>
<dbReference type="GO" id="GO:0016301">
    <property type="term" value="F:kinase activity"/>
    <property type="evidence" value="ECO:0007669"/>
    <property type="project" value="UniProtKB-KW"/>
</dbReference>
<keyword evidence="4 10" id="KW-0808">Transferase</keyword>
<comment type="function">
    <text evidence="10">Catalyzes the formation of isopentenyl diphosphate (IPP), the building block of all isoprenoids.</text>
</comment>
<evidence type="ECO:0000256" key="12">
    <source>
        <dbReference type="PIRSR" id="PIRSR016496-2"/>
    </source>
</evidence>
<dbReference type="NCBIfam" id="NF040647">
    <property type="entry name" value="IPPK_Arch"/>
    <property type="match status" value="1"/>
</dbReference>
<dbReference type="InterPro" id="IPR024192">
    <property type="entry name" value="Fosfomycin_R_FomA-type"/>
</dbReference>
<evidence type="ECO:0000256" key="1">
    <source>
        <dbReference type="ARBA" id="ARBA00010540"/>
    </source>
</evidence>
<evidence type="ECO:0000256" key="3">
    <source>
        <dbReference type="ARBA" id="ARBA00017267"/>
    </source>
</evidence>
<dbReference type="GO" id="GO:0005524">
    <property type="term" value="F:ATP binding"/>
    <property type="evidence" value="ECO:0007669"/>
    <property type="project" value="UniProtKB-KW"/>
</dbReference>
<feature type="binding site" evidence="11">
    <location>
        <position position="212"/>
    </location>
    <ligand>
        <name>ATP</name>
        <dbReference type="ChEBI" id="CHEBI:30616"/>
    </ligand>
</feature>
<dbReference type="Pfam" id="PF00696">
    <property type="entry name" value="AA_kinase"/>
    <property type="match status" value="1"/>
</dbReference>
<evidence type="ECO:0000259" key="13">
    <source>
        <dbReference type="Pfam" id="PF00696"/>
    </source>
</evidence>
<dbReference type="SUPFAM" id="SSF53633">
    <property type="entry name" value="Carbamate kinase-like"/>
    <property type="match status" value="1"/>
</dbReference>
<keyword evidence="7 10" id="KW-0067">ATP-binding</keyword>
<reference evidence="14 15" key="1">
    <citation type="submission" date="2017-08" db="EMBL/GenBank/DDBJ databases">
        <title>Resequencing and Reannotation of the genome of Pyrococcus furiosus type strain DSM3638.</title>
        <authorList>
            <person name="Reichelt R.M."/>
            <person name="Bunk B."/>
        </authorList>
    </citation>
    <scope>NUCLEOTIDE SEQUENCE [LARGE SCALE GENOMIC DNA]</scope>
    <source>
        <strain evidence="14 15">DSM 3638</strain>
    </source>
</reference>
<evidence type="ECO:0000256" key="11">
    <source>
        <dbReference type="PIRSR" id="PIRSR016496-1"/>
    </source>
</evidence>
<comment type="similarity">
    <text evidence="1 10">Belongs to the isopentenyl phosphate kinase family.</text>
</comment>
<protein>
    <recommendedName>
        <fullName evidence="3 10">Isopentenyl phosphate kinase</fullName>
        <shortName evidence="10">IPK</shortName>
        <ecNumber evidence="2 10">2.7.4.26</ecNumber>
    </recommendedName>
</protein>
<organism evidence="14 15">
    <name type="scientific">Pyrococcus furiosus (strain ATCC 43587 / DSM 3638 / JCM 8422 / Vc1)</name>
    <dbReference type="NCBI Taxonomy" id="186497"/>
    <lineage>
        <taxon>Archaea</taxon>
        <taxon>Methanobacteriati</taxon>
        <taxon>Methanobacteriota</taxon>
        <taxon>Thermococci</taxon>
        <taxon>Thermococcales</taxon>
        <taxon>Thermococcaceae</taxon>
        <taxon>Pyrococcus</taxon>
    </lineage>
</organism>
<dbReference type="GO" id="GO:0102043">
    <property type="term" value="F:isopentenyl phosphate kinase activity"/>
    <property type="evidence" value="ECO:0007669"/>
    <property type="project" value="UniProtKB-EC"/>
</dbReference>
<keyword evidence="5 10" id="KW-0547">Nucleotide-binding</keyword>
<dbReference type="GeneID" id="13300653"/>
<feature type="binding site" evidence="11">
    <location>
        <begin position="5"/>
        <end position="9"/>
    </location>
    <ligand>
        <name>ATP</name>
        <dbReference type="ChEBI" id="CHEBI:30616"/>
    </ligand>
</feature>
<dbReference type="InterPro" id="IPR036393">
    <property type="entry name" value="AceGlu_kinase-like_sf"/>
</dbReference>
<dbReference type="PANTHER" id="PTHR43654">
    <property type="entry name" value="GLUTAMATE 5-KINASE"/>
    <property type="match status" value="1"/>
</dbReference>
<dbReference type="PANTHER" id="PTHR43654:SF1">
    <property type="entry name" value="ISOPENTENYL PHOSPHATE KINASE"/>
    <property type="match status" value="1"/>
</dbReference>
<evidence type="ECO:0000256" key="8">
    <source>
        <dbReference type="ARBA" id="ARBA00023229"/>
    </source>
</evidence>
<evidence type="ECO:0000256" key="4">
    <source>
        <dbReference type="ARBA" id="ARBA00022679"/>
    </source>
</evidence>
<proteinExistence type="inferred from homology"/>
<dbReference type="EMBL" id="CP023154">
    <property type="protein sequence ID" value="QEK79258.1"/>
    <property type="molecule type" value="Genomic_DNA"/>
</dbReference>
<feature type="site" description="Transition state stabilizer" evidence="12">
    <location>
        <position position="14"/>
    </location>
</feature>
<evidence type="ECO:0000256" key="7">
    <source>
        <dbReference type="ARBA" id="ARBA00022840"/>
    </source>
</evidence>
<dbReference type="AlphaFoldDB" id="A0A5C0XSM8"/>
<comment type="subunit">
    <text evidence="10">Homodimer.</text>
</comment>
<feature type="binding site" evidence="11">
    <location>
        <position position="52"/>
    </location>
    <ligand>
        <name>substrate</name>
    </ligand>
</feature>
<dbReference type="EC" id="2.7.4.26" evidence="2 10"/>
<feature type="binding site" evidence="11">
    <location>
        <position position="216"/>
    </location>
    <ligand>
        <name>ATP</name>
        <dbReference type="ChEBI" id="CHEBI:30616"/>
    </ligand>
</feature>
<feature type="binding site" evidence="11">
    <location>
        <position position="172"/>
    </location>
    <ligand>
        <name>ATP</name>
        <dbReference type="ChEBI" id="CHEBI:30616"/>
    </ligand>
</feature>